<comment type="caution">
    <text evidence="1">The sequence shown here is derived from an EMBL/GenBank/DDBJ whole genome shotgun (WGS) entry which is preliminary data.</text>
</comment>
<protein>
    <submittedName>
        <fullName evidence="1">Uncharacterized protein</fullName>
    </submittedName>
</protein>
<keyword evidence="2" id="KW-1185">Reference proteome</keyword>
<organism evidence="1 2">
    <name type="scientific">Persea americana</name>
    <name type="common">Avocado</name>
    <dbReference type="NCBI Taxonomy" id="3435"/>
    <lineage>
        <taxon>Eukaryota</taxon>
        <taxon>Viridiplantae</taxon>
        <taxon>Streptophyta</taxon>
        <taxon>Embryophyta</taxon>
        <taxon>Tracheophyta</taxon>
        <taxon>Spermatophyta</taxon>
        <taxon>Magnoliopsida</taxon>
        <taxon>Magnoliidae</taxon>
        <taxon>Laurales</taxon>
        <taxon>Lauraceae</taxon>
        <taxon>Persea</taxon>
    </lineage>
</organism>
<proteinExistence type="predicted"/>
<gene>
    <name evidence="1" type="ORF">MRB53_032971</name>
</gene>
<evidence type="ECO:0000313" key="2">
    <source>
        <dbReference type="Proteomes" id="UP001234297"/>
    </source>
</evidence>
<accession>A0ACC2KU90</accession>
<dbReference type="EMBL" id="CM056819">
    <property type="protein sequence ID" value="KAJ8624441.1"/>
    <property type="molecule type" value="Genomic_DNA"/>
</dbReference>
<evidence type="ECO:0000313" key="1">
    <source>
        <dbReference type="EMBL" id="KAJ8624441.1"/>
    </source>
</evidence>
<dbReference type="Proteomes" id="UP001234297">
    <property type="component" value="Chromosome 11"/>
</dbReference>
<sequence length="404" mass="43277">MKFPVGGLLNATCGNVTELIIALFALHGGKIEVLKCSLLGSVLSNLLLVLGTSLFCGGLVNLGKEQKYDRKQADVNTGLLFLGLLCHMLPLMFRQSMSSSTETDDQILQLSRVSSIVMLLSYIAYLFFQLKTHREFFEAQEEEIVRDVLSEEEPVIGFPSAFAWLVVMTAVTALLSEYVVGTIEDASKSWGVSVSFSSIILLPIVGNATEHAGAVIFAIRDKLDISLGVALGSSTQIAMFVVPLSVIVGWMMGIHMDLDFNLLETGSLFVSVLITAFTLQDGTSHYMKGLVLILCYVVISACFFVLRSPTPNQADAAIVTLGSSAVGVMGRGLAGLSAGKRWPLAECKESGRLSAGKRTGCLSCFMAGSSQGWPLGKKVAMAAGEEGGNGRLTVKKKRWTLVQG</sequence>
<reference evidence="1 2" key="1">
    <citation type="journal article" date="2022" name="Hortic Res">
        <title>A haplotype resolved chromosomal level avocado genome allows analysis of novel avocado genes.</title>
        <authorList>
            <person name="Nath O."/>
            <person name="Fletcher S.J."/>
            <person name="Hayward A."/>
            <person name="Shaw L.M."/>
            <person name="Masouleh A.K."/>
            <person name="Furtado A."/>
            <person name="Henry R.J."/>
            <person name="Mitter N."/>
        </authorList>
    </citation>
    <scope>NUCLEOTIDE SEQUENCE [LARGE SCALE GENOMIC DNA]</scope>
    <source>
        <strain evidence="2">cv. Hass</strain>
    </source>
</reference>
<name>A0ACC2KU90_PERAE</name>